<comment type="caution">
    <text evidence="2">The sequence shown here is derived from an EMBL/GenBank/DDBJ whole genome shotgun (WGS) entry which is preliminary data.</text>
</comment>
<feature type="chain" id="PRO_5040976827" evidence="1">
    <location>
        <begin position="24"/>
        <end position="559"/>
    </location>
</feature>
<evidence type="ECO:0000256" key="1">
    <source>
        <dbReference type="SAM" id="SignalP"/>
    </source>
</evidence>
<feature type="signal peptide" evidence="1">
    <location>
        <begin position="1"/>
        <end position="23"/>
    </location>
</feature>
<reference evidence="2" key="2">
    <citation type="journal article" date="2023" name="IMA Fungus">
        <title>Comparative genomic study of the Penicillium genus elucidates a diverse pangenome and 15 lateral gene transfer events.</title>
        <authorList>
            <person name="Petersen C."/>
            <person name="Sorensen T."/>
            <person name="Nielsen M.R."/>
            <person name="Sondergaard T.E."/>
            <person name="Sorensen J.L."/>
            <person name="Fitzpatrick D.A."/>
            <person name="Frisvad J.C."/>
            <person name="Nielsen K.L."/>
        </authorList>
    </citation>
    <scope>NUCLEOTIDE SEQUENCE</scope>
    <source>
        <strain evidence="2">IBT 34128</strain>
    </source>
</reference>
<evidence type="ECO:0000313" key="3">
    <source>
        <dbReference type="Proteomes" id="UP001141434"/>
    </source>
</evidence>
<sequence length="559" mass="61066">MATLLWHCCCAFLLAIAIIKEMATPSASTLATGERFYIYLSSEKNKKDPYLEVGDGTNSETFISKLPDKTIILTGPPAPTAATELHDEDKWVEWLKKIDDAAKYTLTIMPPKEKEGKESGKGEEDNKKTELKQFDFAFNTPTKLNFSSESSVLNNTFGDAAKNIEEPGFHNPRLYLGLKASDKTEVPLAKVWTWTGKAEDSIPDILKGLQVTPDSKLAPGHRNALWFNPEASSRVTVRLVFNLGDLGTLNSLGLGDLDISFTQADLVCRKVVSAGEAEGKTVPVTHGKTAISIDCNFGQYLELQGIMEFTEDAIGMSLLAKSKDPIPGALSWLTGVLGLKEGELGPLPKLFSQDPFKDVRFRRINVVVGTKPKVKLASFKLDVQVSAPIGQDPASGNKTLFLLSYTYIPSTGGLGTIQGKLWEDENPTLDPTYETWTDLEPIPAGTPLLPLQIKYLIPGYTIDNIPKTIPDTIERLFLTLNTEGVWFGAMVKAKAVPPGNVPQPNLGVIEVNASFKWGLSDFKLDLYAEAFIVPPASSTHKDPALLTGKLTYERTKASS</sequence>
<dbReference type="OrthoDB" id="4509869at2759"/>
<evidence type="ECO:0000313" key="2">
    <source>
        <dbReference type="EMBL" id="KAJ5105021.1"/>
    </source>
</evidence>
<protein>
    <submittedName>
        <fullName evidence="2">Uncharacterized protein</fullName>
    </submittedName>
</protein>
<keyword evidence="3" id="KW-1185">Reference proteome</keyword>
<keyword evidence="1" id="KW-0732">Signal</keyword>
<proteinExistence type="predicted"/>
<dbReference type="GeneID" id="81392118"/>
<name>A0A9W9FRC6_9EURO</name>
<dbReference type="EMBL" id="JAPMSZ010000004">
    <property type="protein sequence ID" value="KAJ5105021.1"/>
    <property type="molecule type" value="Genomic_DNA"/>
</dbReference>
<dbReference type="Proteomes" id="UP001141434">
    <property type="component" value="Unassembled WGS sequence"/>
</dbReference>
<dbReference type="AlphaFoldDB" id="A0A9W9FRC6"/>
<dbReference type="RefSeq" id="XP_056514017.1">
    <property type="nucleotide sequence ID" value="XM_056652950.1"/>
</dbReference>
<organism evidence="2 3">
    <name type="scientific">Penicillium alfredii</name>
    <dbReference type="NCBI Taxonomy" id="1506179"/>
    <lineage>
        <taxon>Eukaryota</taxon>
        <taxon>Fungi</taxon>
        <taxon>Dikarya</taxon>
        <taxon>Ascomycota</taxon>
        <taxon>Pezizomycotina</taxon>
        <taxon>Eurotiomycetes</taxon>
        <taxon>Eurotiomycetidae</taxon>
        <taxon>Eurotiales</taxon>
        <taxon>Aspergillaceae</taxon>
        <taxon>Penicillium</taxon>
    </lineage>
</organism>
<gene>
    <name evidence="2" type="ORF">NUU61_002368</name>
</gene>
<accession>A0A9W9FRC6</accession>
<reference evidence="2" key="1">
    <citation type="submission" date="2022-11" db="EMBL/GenBank/DDBJ databases">
        <authorList>
            <person name="Petersen C."/>
        </authorList>
    </citation>
    <scope>NUCLEOTIDE SEQUENCE</scope>
    <source>
        <strain evidence="2">IBT 34128</strain>
    </source>
</reference>